<evidence type="ECO:0000313" key="2">
    <source>
        <dbReference type="EMBL" id="MFE8699733.1"/>
    </source>
</evidence>
<accession>A0ABW6K6B6</accession>
<name>A0ABW6K6B6_9BACI</name>
<dbReference type="RefSeq" id="WP_389358180.1">
    <property type="nucleotide sequence ID" value="NZ_JBIACK010000001.1"/>
</dbReference>
<evidence type="ECO:0000313" key="3">
    <source>
        <dbReference type="Proteomes" id="UP001601059"/>
    </source>
</evidence>
<gene>
    <name evidence="2" type="ORF">ACFYKX_03745</name>
</gene>
<dbReference type="EMBL" id="JBIACK010000001">
    <property type="protein sequence ID" value="MFE8699733.1"/>
    <property type="molecule type" value="Genomic_DNA"/>
</dbReference>
<evidence type="ECO:0000256" key="1">
    <source>
        <dbReference type="SAM" id="SignalP"/>
    </source>
</evidence>
<feature type="signal peptide" evidence="1">
    <location>
        <begin position="1"/>
        <end position="25"/>
    </location>
</feature>
<protein>
    <recommendedName>
        <fullName evidence="4">Lipoprotein</fullName>
    </recommendedName>
</protein>
<sequence length="185" mass="21595">MKYFYFGTLIAVLLLSLIGCQQNVAQSNNQSSNGAVEGFVEPEPSDWVEYTKPVREYMYYRTQAVLENNAHILWDQYPLLKENIDREKGLNVEKFEIESLNSGFELLDANFNIEGYERIKVKTINNSEAIVLVHGSIVYLRNDFEESGGEYLIKLFLKQEGNQWTVVKTDEYTLPEYKEWLKEKQ</sequence>
<keyword evidence="1" id="KW-0732">Signal</keyword>
<evidence type="ECO:0008006" key="4">
    <source>
        <dbReference type="Google" id="ProtNLM"/>
    </source>
</evidence>
<organism evidence="2 3">
    <name type="scientific">Cytobacillus spartinae</name>
    <dbReference type="NCBI Taxonomy" id="3299023"/>
    <lineage>
        <taxon>Bacteria</taxon>
        <taxon>Bacillati</taxon>
        <taxon>Bacillota</taxon>
        <taxon>Bacilli</taxon>
        <taxon>Bacillales</taxon>
        <taxon>Bacillaceae</taxon>
        <taxon>Cytobacillus</taxon>
    </lineage>
</organism>
<dbReference type="PROSITE" id="PS51257">
    <property type="entry name" value="PROKAR_LIPOPROTEIN"/>
    <property type="match status" value="1"/>
</dbReference>
<dbReference type="Proteomes" id="UP001601059">
    <property type="component" value="Unassembled WGS sequence"/>
</dbReference>
<comment type="caution">
    <text evidence="2">The sequence shown here is derived from an EMBL/GenBank/DDBJ whole genome shotgun (WGS) entry which is preliminary data.</text>
</comment>
<reference evidence="2 3" key="1">
    <citation type="submission" date="2024-08" db="EMBL/GenBank/DDBJ databases">
        <title>Two novel Cytobacillus novel species.</title>
        <authorList>
            <person name="Liu G."/>
        </authorList>
    </citation>
    <scope>NUCLEOTIDE SEQUENCE [LARGE SCALE GENOMIC DNA]</scope>
    <source>
        <strain evidence="2 3">FJAT-54145</strain>
    </source>
</reference>
<feature type="chain" id="PRO_5045065415" description="Lipoprotein" evidence="1">
    <location>
        <begin position="26"/>
        <end position="185"/>
    </location>
</feature>
<proteinExistence type="predicted"/>
<keyword evidence="3" id="KW-1185">Reference proteome</keyword>